<evidence type="ECO:0000313" key="9">
    <source>
        <dbReference type="Proteomes" id="UP000314983"/>
    </source>
</evidence>
<dbReference type="PANTHER" id="PTHR12544">
    <property type="entry name" value="GLUTAMINASE"/>
    <property type="match status" value="1"/>
</dbReference>
<dbReference type="GO" id="GO:0004359">
    <property type="term" value="F:glutaminase activity"/>
    <property type="evidence" value="ECO:0007669"/>
    <property type="project" value="UniProtKB-EC"/>
</dbReference>
<comment type="similarity">
    <text evidence="1">Belongs to the glutaminase family.</text>
</comment>
<comment type="catalytic activity">
    <reaction evidence="6">
        <text>L-glutamine + H2O = L-glutamate + NH4(+)</text>
        <dbReference type="Rhea" id="RHEA:15889"/>
        <dbReference type="ChEBI" id="CHEBI:15377"/>
        <dbReference type="ChEBI" id="CHEBI:28938"/>
        <dbReference type="ChEBI" id="CHEBI:29985"/>
        <dbReference type="ChEBI" id="CHEBI:58359"/>
        <dbReference type="EC" id="3.5.1.2"/>
    </reaction>
</comment>
<evidence type="ECO:0000256" key="6">
    <source>
        <dbReference type="ARBA" id="ARBA00049534"/>
    </source>
</evidence>
<proteinExistence type="inferred from homology"/>
<dbReference type="InterPro" id="IPR015868">
    <property type="entry name" value="Glutaminase"/>
</dbReference>
<keyword evidence="4" id="KW-0378">Hydrolase</keyword>
<dbReference type="GO" id="GO:0006543">
    <property type="term" value="P:L-glutamine catabolic process"/>
    <property type="evidence" value="ECO:0007669"/>
    <property type="project" value="TreeGrafter"/>
</dbReference>
<keyword evidence="5" id="KW-0040">ANK repeat</keyword>
<dbReference type="EC" id="3.5.1.2" evidence="2"/>
<keyword evidence="3" id="KW-0677">Repeat</keyword>
<reference evidence="8" key="3">
    <citation type="submission" date="2020-05" db="EMBL/GenBank/DDBJ databases">
        <title>Electrophorus electricus (electric eel) genome, fEleEle1, primary haplotype.</title>
        <authorList>
            <person name="Myers G."/>
            <person name="Meyer A."/>
            <person name="Fedrigo O."/>
            <person name="Formenti G."/>
            <person name="Rhie A."/>
            <person name="Tracey A."/>
            <person name="Sims Y."/>
            <person name="Jarvis E.D."/>
        </authorList>
    </citation>
    <scope>NUCLEOTIDE SEQUENCE [LARGE SCALE GENOMIC DNA]</scope>
</reference>
<sequence>RMEYFTGLLTSDPRLRDCMENLRQAVQESVSELLDRCVGGNIVLLSQAFRKKFIIPEFLAFVVADYVPHLAKFSPNLWGMSIYTADGQRHSVDNTKVPLCLQTVHVHRFVSKEPRGFKFNKLSLDEDSTLTPILLAGAIVISSLIKVKKNALIAGVLCLCY</sequence>
<keyword evidence="9" id="KW-1185">Reference proteome</keyword>
<dbReference type="SUPFAM" id="SSF56601">
    <property type="entry name" value="beta-lactamase/transpeptidase-like"/>
    <property type="match status" value="1"/>
</dbReference>
<reference evidence="9" key="2">
    <citation type="journal article" date="2017" name="Sci. Adv.">
        <title>A tail of two voltages: Proteomic comparison of the three electric organs of the electric eel.</title>
        <authorList>
            <person name="Traeger L.L."/>
            <person name="Sabat G."/>
            <person name="Barrett-Wilt G.A."/>
            <person name="Wells G.B."/>
            <person name="Sussman M.R."/>
        </authorList>
    </citation>
    <scope>NUCLEOTIDE SEQUENCE [LARGE SCALE GENOMIC DNA]</scope>
</reference>
<protein>
    <recommendedName>
        <fullName evidence="2">glutaminase</fullName>
        <ecNumber evidence="2">3.5.1.2</ecNumber>
    </recommendedName>
</protein>
<evidence type="ECO:0000256" key="4">
    <source>
        <dbReference type="ARBA" id="ARBA00022801"/>
    </source>
</evidence>
<reference evidence="9" key="1">
    <citation type="journal article" date="2014" name="Science">
        <title>Nonhuman genetics. Genomic basis for the convergent evolution of electric organs.</title>
        <authorList>
            <person name="Gallant J.R."/>
            <person name="Traeger L.L."/>
            <person name="Volkening J.D."/>
            <person name="Moffett H."/>
            <person name="Chen P.H."/>
            <person name="Novina C.D."/>
            <person name="Phillips G.N.Jr."/>
            <person name="Anand R."/>
            <person name="Wells G.B."/>
            <person name="Pinch M."/>
            <person name="Guth R."/>
            <person name="Unguez G.A."/>
            <person name="Albert J.S."/>
            <person name="Zakon H.H."/>
            <person name="Samanta M.P."/>
            <person name="Sussman M.R."/>
        </authorList>
    </citation>
    <scope>NUCLEOTIDE SEQUENCE [LARGE SCALE GENOMIC DNA]</scope>
</reference>
<reference evidence="8" key="5">
    <citation type="submission" date="2025-09" db="UniProtKB">
        <authorList>
            <consortium name="Ensembl"/>
        </authorList>
    </citation>
    <scope>IDENTIFICATION</scope>
</reference>
<dbReference type="Pfam" id="PF17959">
    <property type="entry name" value="EF-hand_14"/>
    <property type="match status" value="1"/>
</dbReference>
<organism evidence="8 9">
    <name type="scientific">Electrophorus electricus</name>
    <name type="common">Electric eel</name>
    <name type="synonym">Gymnotus electricus</name>
    <dbReference type="NCBI Taxonomy" id="8005"/>
    <lineage>
        <taxon>Eukaryota</taxon>
        <taxon>Metazoa</taxon>
        <taxon>Chordata</taxon>
        <taxon>Craniata</taxon>
        <taxon>Vertebrata</taxon>
        <taxon>Euteleostomi</taxon>
        <taxon>Actinopterygii</taxon>
        <taxon>Neopterygii</taxon>
        <taxon>Teleostei</taxon>
        <taxon>Ostariophysi</taxon>
        <taxon>Gymnotiformes</taxon>
        <taxon>Gymnotoidei</taxon>
        <taxon>Gymnotidae</taxon>
        <taxon>Electrophorus</taxon>
    </lineage>
</organism>
<evidence type="ECO:0000256" key="2">
    <source>
        <dbReference type="ARBA" id="ARBA00012918"/>
    </source>
</evidence>
<dbReference type="Gene3D" id="3.40.710.10">
    <property type="entry name" value="DD-peptidase/beta-lactamase superfamily"/>
    <property type="match status" value="1"/>
</dbReference>
<dbReference type="InterPro" id="IPR012338">
    <property type="entry name" value="Beta-lactam/transpept-like"/>
</dbReference>
<evidence type="ECO:0000259" key="7">
    <source>
        <dbReference type="Pfam" id="PF17959"/>
    </source>
</evidence>
<dbReference type="GeneTree" id="ENSGT00390000010463"/>
<accession>A0A4W4ETQ7</accession>
<evidence type="ECO:0000313" key="8">
    <source>
        <dbReference type="Ensembl" id="ENSEEEP00000015615.2"/>
    </source>
</evidence>
<evidence type="ECO:0000256" key="3">
    <source>
        <dbReference type="ARBA" id="ARBA00022737"/>
    </source>
</evidence>
<name>A0A4W4ETQ7_ELEEL</name>
<dbReference type="InterPro" id="IPR041541">
    <property type="entry name" value="Glutaminase_EF-hand"/>
</dbReference>
<dbReference type="PANTHER" id="PTHR12544:SF33">
    <property type="entry name" value="GLUTAMINASE LIVER ISOFORM, MITOCHONDRIAL"/>
    <property type="match status" value="1"/>
</dbReference>
<dbReference type="GO" id="GO:0006537">
    <property type="term" value="P:glutamate biosynthetic process"/>
    <property type="evidence" value="ECO:0007669"/>
    <property type="project" value="TreeGrafter"/>
</dbReference>
<dbReference type="Pfam" id="PF04960">
    <property type="entry name" value="Glutaminase"/>
    <property type="match status" value="1"/>
</dbReference>
<dbReference type="Gene3D" id="1.10.1500.10">
    <property type="match status" value="1"/>
</dbReference>
<reference evidence="8" key="4">
    <citation type="submission" date="2025-08" db="UniProtKB">
        <authorList>
            <consortium name="Ensembl"/>
        </authorList>
    </citation>
    <scope>IDENTIFICATION</scope>
</reference>
<dbReference type="Ensembl" id="ENSEEET00000015795.2">
    <property type="protein sequence ID" value="ENSEEEP00000015615.2"/>
    <property type="gene ID" value="ENSEEEG00000028286.1"/>
</dbReference>
<dbReference type="Proteomes" id="UP000314983">
    <property type="component" value="Chromosome 20"/>
</dbReference>
<evidence type="ECO:0000256" key="5">
    <source>
        <dbReference type="ARBA" id="ARBA00023043"/>
    </source>
</evidence>
<evidence type="ECO:0000256" key="1">
    <source>
        <dbReference type="ARBA" id="ARBA00011076"/>
    </source>
</evidence>
<dbReference type="AlphaFoldDB" id="A0A4W4ETQ7"/>
<feature type="domain" description="Glutaminase EF-hand" evidence="7">
    <location>
        <begin position="6"/>
        <end position="56"/>
    </location>
</feature>
<dbReference type="Gene3D" id="1.10.238.210">
    <property type="match status" value="1"/>
</dbReference>